<feature type="transmembrane region" description="Helical" evidence="2">
    <location>
        <begin position="9"/>
        <end position="30"/>
    </location>
</feature>
<keyword evidence="2" id="KW-0812">Transmembrane</keyword>
<evidence type="ECO:0000256" key="2">
    <source>
        <dbReference type="SAM" id="Phobius"/>
    </source>
</evidence>
<accession>A0A0D0AX68</accession>
<keyword evidence="2" id="KW-0472">Membrane</keyword>
<protein>
    <submittedName>
        <fullName evidence="3">Uncharacterized protein</fullName>
    </submittedName>
</protein>
<feature type="transmembrane region" description="Helical" evidence="2">
    <location>
        <begin position="232"/>
        <end position="249"/>
    </location>
</feature>
<feature type="compositionally biased region" description="Low complexity" evidence="1">
    <location>
        <begin position="360"/>
        <end position="369"/>
    </location>
</feature>
<gene>
    <name evidence="3" type="ORF">GYMLUDRAFT_76607</name>
</gene>
<sequence length="472" mass="53027">MSHTSPASYLVWALLSCMLGVFLVYHLYSFDRFKCLKWNNGPYSGAFKRIMTYSYLFSIPLIITYSVGFSAIKYREGYVSILLVGVTPKPYPLWSSASRACIFPLTLCFSLAWSLEMVTHLEELCFWLFVVNAKTNQQDWFHSHYFKMWIVGSVSAVIYMPLVTIFTRESPYKSEACTFLAGSLGSLSLTVGFMPVLWAFPSMLNNLRAEGVDSGTIVRLTKFHELNTVRVIFRYLFTVPLLILGADGIRPHQHINDSNFWTDLFTFVAALGCTISSGITLIIFFPRSVENEIATRDAAKRRKQLRKIGAQFAVSMSSSREAITSTKMQGTLHGQEYELDPRAIDLTSRSDDFEHDATGISQIQQQQSQPIRPNRKHGSVVELGGIGAPPPRYETPKTPSIQPNRRRDEDVELGSFSSPRSHRKSLPETVLSGASRNTVNPLIHAYTSPINMVYTASAKSRRTSGHSLPSEP</sequence>
<feature type="transmembrane region" description="Helical" evidence="2">
    <location>
        <begin position="50"/>
        <end position="72"/>
    </location>
</feature>
<reference evidence="3 4" key="1">
    <citation type="submission" date="2014-04" db="EMBL/GenBank/DDBJ databases">
        <title>Evolutionary Origins and Diversification of the Mycorrhizal Mutualists.</title>
        <authorList>
            <consortium name="DOE Joint Genome Institute"/>
            <consortium name="Mycorrhizal Genomics Consortium"/>
            <person name="Kohler A."/>
            <person name="Kuo A."/>
            <person name="Nagy L.G."/>
            <person name="Floudas D."/>
            <person name="Copeland A."/>
            <person name="Barry K.W."/>
            <person name="Cichocki N."/>
            <person name="Veneault-Fourrey C."/>
            <person name="LaButti K."/>
            <person name="Lindquist E.A."/>
            <person name="Lipzen A."/>
            <person name="Lundell T."/>
            <person name="Morin E."/>
            <person name="Murat C."/>
            <person name="Riley R."/>
            <person name="Ohm R."/>
            <person name="Sun H."/>
            <person name="Tunlid A."/>
            <person name="Henrissat B."/>
            <person name="Grigoriev I.V."/>
            <person name="Hibbett D.S."/>
            <person name="Martin F."/>
        </authorList>
    </citation>
    <scope>NUCLEOTIDE SEQUENCE [LARGE SCALE GENOMIC DNA]</scope>
    <source>
        <strain evidence="3 4">FD-317 M1</strain>
    </source>
</reference>
<dbReference type="HOGENOM" id="CLU_027213_0_0_1"/>
<organism evidence="3 4">
    <name type="scientific">Collybiopsis luxurians FD-317 M1</name>
    <dbReference type="NCBI Taxonomy" id="944289"/>
    <lineage>
        <taxon>Eukaryota</taxon>
        <taxon>Fungi</taxon>
        <taxon>Dikarya</taxon>
        <taxon>Basidiomycota</taxon>
        <taxon>Agaricomycotina</taxon>
        <taxon>Agaricomycetes</taxon>
        <taxon>Agaricomycetidae</taxon>
        <taxon>Agaricales</taxon>
        <taxon>Marasmiineae</taxon>
        <taxon>Omphalotaceae</taxon>
        <taxon>Collybiopsis</taxon>
        <taxon>Collybiopsis luxurians</taxon>
    </lineage>
</organism>
<dbReference type="OrthoDB" id="2384193at2759"/>
<feature type="transmembrane region" description="Helical" evidence="2">
    <location>
        <begin position="148"/>
        <end position="167"/>
    </location>
</feature>
<keyword evidence="4" id="KW-1185">Reference proteome</keyword>
<evidence type="ECO:0000313" key="3">
    <source>
        <dbReference type="EMBL" id="KIK55205.1"/>
    </source>
</evidence>
<feature type="transmembrane region" description="Helical" evidence="2">
    <location>
        <begin position="261"/>
        <end position="285"/>
    </location>
</feature>
<evidence type="ECO:0000313" key="4">
    <source>
        <dbReference type="Proteomes" id="UP000053593"/>
    </source>
</evidence>
<dbReference type="Proteomes" id="UP000053593">
    <property type="component" value="Unassembled WGS sequence"/>
</dbReference>
<name>A0A0D0AX68_9AGAR</name>
<dbReference type="AlphaFoldDB" id="A0A0D0AX68"/>
<proteinExistence type="predicted"/>
<feature type="transmembrane region" description="Helical" evidence="2">
    <location>
        <begin position="179"/>
        <end position="200"/>
    </location>
</feature>
<dbReference type="EMBL" id="KN834808">
    <property type="protein sequence ID" value="KIK55205.1"/>
    <property type="molecule type" value="Genomic_DNA"/>
</dbReference>
<keyword evidence="2" id="KW-1133">Transmembrane helix</keyword>
<feature type="region of interest" description="Disordered" evidence="1">
    <location>
        <begin position="360"/>
        <end position="432"/>
    </location>
</feature>
<evidence type="ECO:0000256" key="1">
    <source>
        <dbReference type="SAM" id="MobiDB-lite"/>
    </source>
</evidence>